<evidence type="ECO:0000313" key="4">
    <source>
        <dbReference type="EMBL" id="ODV70421.1"/>
    </source>
</evidence>
<dbReference type="Gene3D" id="3.90.25.10">
    <property type="entry name" value="UDP-galactose 4-epimerase, domain 1"/>
    <property type="match status" value="1"/>
</dbReference>
<feature type="domain" description="NmrA-like" evidence="3">
    <location>
        <begin position="6"/>
        <end position="240"/>
    </location>
</feature>
<dbReference type="GeneID" id="30996652"/>
<dbReference type="PANTHER" id="PTHR47706">
    <property type="entry name" value="NMRA-LIKE FAMILY PROTEIN"/>
    <property type="match status" value="1"/>
</dbReference>
<keyword evidence="5" id="KW-1185">Reference proteome</keyword>
<dbReference type="GO" id="GO:0016491">
    <property type="term" value="F:oxidoreductase activity"/>
    <property type="evidence" value="ECO:0007669"/>
    <property type="project" value="UniProtKB-KW"/>
</dbReference>
<gene>
    <name evidence="4" type="ORF">HYPBUDRAFT_155322</name>
</gene>
<protein>
    <recommendedName>
        <fullName evidence="3">NmrA-like domain-containing protein</fullName>
    </recommendedName>
</protein>
<evidence type="ECO:0000259" key="3">
    <source>
        <dbReference type="Pfam" id="PF05368"/>
    </source>
</evidence>
<evidence type="ECO:0000256" key="2">
    <source>
        <dbReference type="ARBA" id="ARBA00023002"/>
    </source>
</evidence>
<dbReference type="AlphaFoldDB" id="A0A1E4RT82"/>
<dbReference type="STRING" id="984485.A0A1E4RT82"/>
<dbReference type="PANTHER" id="PTHR47706:SF9">
    <property type="entry name" value="NMRA-LIKE DOMAIN-CONTAINING PROTEIN-RELATED"/>
    <property type="match status" value="1"/>
</dbReference>
<accession>A0A1E4RT82</accession>
<keyword evidence="2" id="KW-0560">Oxidoreductase</keyword>
<dbReference type="OrthoDB" id="9974981at2759"/>
<sequence>MSYKPSVAVIGSAGFIGGPLVEAFSRPDLKDKLQFPVKDKTSTSTIKYVEAELSESNVAKVVEELKGSDVIVSLLPPSPDTISVLESTLKQVKPKVYIPSQFGSDIRPAQKNLPGFLKIKIDHSDNVRSFGVKVVEVVNSFFIGEGHFLTEIVGHVGIDANTKTVTYAGSPQTKIAISYLPDVGNAVASLTSIEPSKLPDTVRIESDEVTYEDIAKKYEKDHGLTLQVKNITAEELLKKANDRIQTAKEFSLEDFLLYLWAVSVGGRDYGNSYSKNDDDLVNPGGKLFKWTKFH</sequence>
<dbReference type="InterPro" id="IPR008030">
    <property type="entry name" value="NmrA-like"/>
</dbReference>
<dbReference type="Proteomes" id="UP000095085">
    <property type="component" value="Unassembled WGS sequence"/>
</dbReference>
<evidence type="ECO:0000313" key="5">
    <source>
        <dbReference type="Proteomes" id="UP000095085"/>
    </source>
</evidence>
<dbReference type="Gene3D" id="3.40.50.720">
    <property type="entry name" value="NAD(P)-binding Rossmann-like Domain"/>
    <property type="match status" value="1"/>
</dbReference>
<name>A0A1E4RT82_9ASCO</name>
<dbReference type="Pfam" id="PF05368">
    <property type="entry name" value="NmrA"/>
    <property type="match status" value="1"/>
</dbReference>
<evidence type="ECO:0000256" key="1">
    <source>
        <dbReference type="ARBA" id="ARBA00022857"/>
    </source>
</evidence>
<organism evidence="4 5">
    <name type="scientific">Hyphopichia burtonii NRRL Y-1933</name>
    <dbReference type="NCBI Taxonomy" id="984485"/>
    <lineage>
        <taxon>Eukaryota</taxon>
        <taxon>Fungi</taxon>
        <taxon>Dikarya</taxon>
        <taxon>Ascomycota</taxon>
        <taxon>Saccharomycotina</taxon>
        <taxon>Pichiomycetes</taxon>
        <taxon>Debaryomycetaceae</taxon>
        <taxon>Hyphopichia</taxon>
    </lineage>
</organism>
<dbReference type="RefSeq" id="XP_020079488.1">
    <property type="nucleotide sequence ID" value="XM_020222103.1"/>
</dbReference>
<dbReference type="InterPro" id="IPR036291">
    <property type="entry name" value="NAD(P)-bd_dom_sf"/>
</dbReference>
<reference evidence="5" key="1">
    <citation type="submission" date="2016-05" db="EMBL/GenBank/DDBJ databases">
        <title>Comparative genomics of biotechnologically important yeasts.</title>
        <authorList>
            <consortium name="DOE Joint Genome Institute"/>
            <person name="Riley R."/>
            <person name="Haridas S."/>
            <person name="Wolfe K.H."/>
            <person name="Lopes M.R."/>
            <person name="Hittinger C.T."/>
            <person name="Goker M."/>
            <person name="Salamov A."/>
            <person name="Wisecaver J."/>
            <person name="Long T.M."/>
            <person name="Aerts A.L."/>
            <person name="Barry K."/>
            <person name="Choi C."/>
            <person name="Clum A."/>
            <person name="Coughlan A.Y."/>
            <person name="Deshpande S."/>
            <person name="Douglass A.P."/>
            <person name="Hanson S.J."/>
            <person name="Klenk H.-P."/>
            <person name="Labutti K."/>
            <person name="Lapidus A."/>
            <person name="Lindquist E."/>
            <person name="Lipzen A."/>
            <person name="Meier-Kolthoff J.P."/>
            <person name="Ohm R.A."/>
            <person name="Otillar R.P."/>
            <person name="Pangilinan J."/>
            <person name="Peng Y."/>
            <person name="Rokas A."/>
            <person name="Rosa C.A."/>
            <person name="Scheuner C."/>
            <person name="Sibirny A.A."/>
            <person name="Slot J.C."/>
            <person name="Stielow J.B."/>
            <person name="Sun H."/>
            <person name="Kurtzman C.P."/>
            <person name="Blackwell M."/>
            <person name="Grigoriev I.V."/>
            <person name="Jeffries T.W."/>
        </authorList>
    </citation>
    <scope>NUCLEOTIDE SEQUENCE [LARGE SCALE GENOMIC DNA]</scope>
    <source>
        <strain evidence="5">NRRL Y-1933</strain>
    </source>
</reference>
<dbReference type="SUPFAM" id="SSF51735">
    <property type="entry name" value="NAD(P)-binding Rossmann-fold domains"/>
    <property type="match status" value="1"/>
</dbReference>
<proteinExistence type="predicted"/>
<dbReference type="InterPro" id="IPR051609">
    <property type="entry name" value="NmrA/Isoflavone_reductase-like"/>
</dbReference>
<keyword evidence="1" id="KW-0521">NADP</keyword>
<dbReference type="EMBL" id="KV454538">
    <property type="protein sequence ID" value="ODV70421.1"/>
    <property type="molecule type" value="Genomic_DNA"/>
</dbReference>